<keyword evidence="2" id="KW-1185">Reference proteome</keyword>
<evidence type="ECO:0000313" key="1">
    <source>
        <dbReference type="EMBL" id="PMD23178.1"/>
    </source>
</evidence>
<dbReference type="Proteomes" id="UP000235672">
    <property type="component" value="Unassembled WGS sequence"/>
</dbReference>
<evidence type="ECO:0000313" key="2">
    <source>
        <dbReference type="Proteomes" id="UP000235672"/>
    </source>
</evidence>
<reference evidence="1 2" key="1">
    <citation type="submission" date="2016-05" db="EMBL/GenBank/DDBJ databases">
        <title>A degradative enzymes factory behind the ericoid mycorrhizal symbiosis.</title>
        <authorList>
            <consortium name="DOE Joint Genome Institute"/>
            <person name="Martino E."/>
            <person name="Morin E."/>
            <person name="Grelet G."/>
            <person name="Kuo A."/>
            <person name="Kohler A."/>
            <person name="Daghino S."/>
            <person name="Barry K."/>
            <person name="Choi C."/>
            <person name="Cichocki N."/>
            <person name="Clum A."/>
            <person name="Copeland A."/>
            <person name="Hainaut M."/>
            <person name="Haridas S."/>
            <person name="Labutti K."/>
            <person name="Lindquist E."/>
            <person name="Lipzen A."/>
            <person name="Khouja H.-R."/>
            <person name="Murat C."/>
            <person name="Ohm R."/>
            <person name="Olson A."/>
            <person name="Spatafora J."/>
            <person name="Veneault-Fourrey C."/>
            <person name="Henrissat B."/>
            <person name="Grigoriev I."/>
            <person name="Martin F."/>
            <person name="Perotto S."/>
        </authorList>
    </citation>
    <scope>NUCLEOTIDE SEQUENCE [LARGE SCALE GENOMIC DNA]</scope>
    <source>
        <strain evidence="1 2">UAMH 7357</strain>
    </source>
</reference>
<gene>
    <name evidence="1" type="ORF">NA56DRAFT_62873</name>
</gene>
<dbReference type="EMBL" id="KZ613475">
    <property type="protein sequence ID" value="PMD23178.1"/>
    <property type="molecule type" value="Genomic_DNA"/>
</dbReference>
<sequence>MHCSSSHAMQVSPSPLISTISMVLPSKTCKHKTPHEREATQIQHLGSVKKDITSFLQLKPARRSVSAFRVNEWNHGCRKLLRSTFSITERTCLCRFRRLGRGLFLIGGPRGRVLEVNHGFHVAVTIIRYWWLKGLLEALLGGRSKLKVKRGGAFG</sequence>
<protein>
    <submittedName>
        <fullName evidence="1">Uncharacterized protein</fullName>
    </submittedName>
</protein>
<proteinExistence type="predicted"/>
<dbReference type="AlphaFoldDB" id="A0A2J6QAA8"/>
<accession>A0A2J6QAA8</accession>
<organism evidence="1 2">
    <name type="scientific">Hyaloscypha hepaticicola</name>
    <dbReference type="NCBI Taxonomy" id="2082293"/>
    <lineage>
        <taxon>Eukaryota</taxon>
        <taxon>Fungi</taxon>
        <taxon>Dikarya</taxon>
        <taxon>Ascomycota</taxon>
        <taxon>Pezizomycotina</taxon>
        <taxon>Leotiomycetes</taxon>
        <taxon>Helotiales</taxon>
        <taxon>Hyaloscyphaceae</taxon>
        <taxon>Hyaloscypha</taxon>
    </lineage>
</organism>
<name>A0A2J6QAA8_9HELO</name>